<evidence type="ECO:0000313" key="5">
    <source>
        <dbReference type="EMBL" id="ATE53212.1"/>
    </source>
</evidence>
<dbReference type="SUPFAM" id="SSF53597">
    <property type="entry name" value="Dihydrofolate reductase-like"/>
    <property type="match status" value="1"/>
</dbReference>
<dbReference type="InterPro" id="IPR024072">
    <property type="entry name" value="DHFR-like_dom_sf"/>
</dbReference>
<dbReference type="RefSeq" id="WP_096492165.1">
    <property type="nucleotide sequence ID" value="NZ_CP023445.1"/>
</dbReference>
<organism evidence="5 6">
    <name type="scientific">Actinosynnema pretiosum</name>
    <dbReference type="NCBI Taxonomy" id="42197"/>
    <lineage>
        <taxon>Bacteria</taxon>
        <taxon>Bacillati</taxon>
        <taxon>Actinomycetota</taxon>
        <taxon>Actinomycetes</taxon>
        <taxon>Pseudonocardiales</taxon>
        <taxon>Pseudonocardiaceae</taxon>
        <taxon>Actinosynnema</taxon>
    </lineage>
</organism>
<dbReference type="PANTHER" id="PTHR38011">
    <property type="entry name" value="DIHYDROFOLATE REDUCTASE FAMILY PROTEIN (AFU_ORTHOLOGUE AFUA_8G06820)"/>
    <property type="match status" value="1"/>
</dbReference>
<dbReference type="Proteomes" id="UP000218505">
    <property type="component" value="Chromosome"/>
</dbReference>
<protein>
    <recommendedName>
        <fullName evidence="4">Bacterial bifunctional deaminase-reductase C-terminal domain-containing protein</fullName>
    </recommendedName>
</protein>
<dbReference type="PANTHER" id="PTHR38011:SF7">
    <property type="entry name" value="2,5-DIAMINO-6-RIBOSYLAMINO-4(3H)-PYRIMIDINONE 5'-PHOSPHATE REDUCTASE"/>
    <property type="match status" value="1"/>
</dbReference>
<keyword evidence="6" id="KW-1185">Reference proteome</keyword>
<evidence type="ECO:0000256" key="1">
    <source>
        <dbReference type="ARBA" id="ARBA00005104"/>
    </source>
</evidence>
<evidence type="ECO:0000313" key="6">
    <source>
        <dbReference type="Proteomes" id="UP000218505"/>
    </source>
</evidence>
<dbReference type="GO" id="GO:0009231">
    <property type="term" value="P:riboflavin biosynthetic process"/>
    <property type="evidence" value="ECO:0007669"/>
    <property type="project" value="InterPro"/>
</dbReference>
<feature type="domain" description="Bacterial bifunctional deaminase-reductase C-terminal" evidence="4">
    <location>
        <begin position="44"/>
        <end position="229"/>
    </location>
</feature>
<dbReference type="Gene3D" id="3.40.430.10">
    <property type="entry name" value="Dihydrofolate Reductase, subunit A"/>
    <property type="match status" value="1"/>
</dbReference>
<sequence length="262" mass="26966">MAGSLTPCWDGSVQKLWPGSGAESNITDAELERLYDHPSGLDRPWVQVNFVASADGAMTVDGRSGGLGGAADQKVFALGRDLADVVLVGAGTAAAEGYRGVVAGKARAERRARLGLAPIPPIAVVSGRCSLEPDSPLLTDTLVPPIVLTTSEAPARRRAELTEAGADVVVAGESSVHPALALRALDERGLRRVDCEGGPALFASLIAADLVDVLCLTVAPLLVAGGAGRIGAGVPSAVPRGMELSSALHDEGYLMLRYTRSR</sequence>
<dbReference type="InterPro" id="IPR050765">
    <property type="entry name" value="Riboflavin_Biosynth_HTPR"/>
</dbReference>
<reference evidence="5" key="1">
    <citation type="submission" date="2017-09" db="EMBL/GenBank/DDBJ databases">
        <title>Complete Genome Sequence of ansamitocin-producing Bacterium Actinosynnema pretiosum X47.</title>
        <authorList>
            <person name="Cao G."/>
            <person name="Zong G."/>
            <person name="Zhong C."/>
            <person name="Fu J."/>
        </authorList>
    </citation>
    <scope>NUCLEOTIDE SEQUENCE [LARGE SCALE GENOMIC DNA]</scope>
    <source>
        <strain evidence="5">X47</strain>
    </source>
</reference>
<dbReference type="InterPro" id="IPR002734">
    <property type="entry name" value="RibDG_C"/>
</dbReference>
<keyword evidence="2" id="KW-0521">NADP</keyword>
<keyword evidence="3" id="KW-0560">Oxidoreductase</keyword>
<dbReference type="GO" id="GO:0008703">
    <property type="term" value="F:5-amino-6-(5-phosphoribosylamino)uracil reductase activity"/>
    <property type="evidence" value="ECO:0007669"/>
    <property type="project" value="InterPro"/>
</dbReference>
<dbReference type="AlphaFoldDB" id="A0A290Z2I7"/>
<evidence type="ECO:0000256" key="2">
    <source>
        <dbReference type="ARBA" id="ARBA00022857"/>
    </source>
</evidence>
<evidence type="ECO:0000256" key="3">
    <source>
        <dbReference type="ARBA" id="ARBA00023002"/>
    </source>
</evidence>
<proteinExistence type="predicted"/>
<evidence type="ECO:0000259" key="4">
    <source>
        <dbReference type="Pfam" id="PF01872"/>
    </source>
</evidence>
<name>A0A290Z2I7_9PSEU</name>
<gene>
    <name evidence="5" type="ORF">CNX65_07845</name>
</gene>
<dbReference type="Pfam" id="PF01872">
    <property type="entry name" value="RibD_C"/>
    <property type="match status" value="1"/>
</dbReference>
<accession>A0A290Z2I7</accession>
<comment type="pathway">
    <text evidence="1">Cofactor biosynthesis; riboflavin biosynthesis.</text>
</comment>
<dbReference type="KEGG" id="apre:CNX65_07845"/>
<dbReference type="EMBL" id="CP023445">
    <property type="protein sequence ID" value="ATE53212.1"/>
    <property type="molecule type" value="Genomic_DNA"/>
</dbReference>